<dbReference type="Pfam" id="PF14291">
    <property type="entry name" value="DUF4371"/>
    <property type="match status" value="1"/>
</dbReference>
<dbReference type="EMBL" id="BGPR01011274">
    <property type="protein sequence ID" value="GBN50476.1"/>
    <property type="molecule type" value="Genomic_DNA"/>
</dbReference>
<evidence type="ECO:0000313" key="2">
    <source>
        <dbReference type="EMBL" id="GBN50476.1"/>
    </source>
</evidence>
<reference evidence="2 4" key="1">
    <citation type="journal article" date="2019" name="Sci. Rep.">
        <title>Orb-weaving spider Araneus ventricosus genome elucidates the spidroin gene catalogue.</title>
        <authorList>
            <person name="Kono N."/>
            <person name="Nakamura H."/>
            <person name="Ohtoshi R."/>
            <person name="Moran D.A.P."/>
            <person name="Shinohara A."/>
            <person name="Yoshida Y."/>
            <person name="Fujiwara M."/>
            <person name="Mori M."/>
            <person name="Tomita M."/>
            <person name="Arakawa K."/>
        </authorList>
    </citation>
    <scope>NUCLEOTIDE SEQUENCE [LARGE SCALE GENOMIC DNA]</scope>
</reference>
<proteinExistence type="predicted"/>
<dbReference type="AlphaFoldDB" id="A0A4Y2PK86"/>
<evidence type="ECO:0000313" key="3">
    <source>
        <dbReference type="EMBL" id="GBN60191.1"/>
    </source>
</evidence>
<accession>A0A4Y2PK86</accession>
<gene>
    <name evidence="3" type="ORF">AVEN_13169_1</name>
    <name evidence="2" type="ORF">AVEN_139681_1</name>
</gene>
<feature type="domain" description="DUF4371" evidence="1">
    <location>
        <begin position="44"/>
        <end position="228"/>
    </location>
</feature>
<dbReference type="Proteomes" id="UP000499080">
    <property type="component" value="Unassembled WGS sequence"/>
</dbReference>
<organism evidence="2 4">
    <name type="scientific">Araneus ventricosus</name>
    <name type="common">Orbweaver spider</name>
    <name type="synonym">Epeira ventricosa</name>
    <dbReference type="NCBI Taxonomy" id="182803"/>
    <lineage>
        <taxon>Eukaryota</taxon>
        <taxon>Metazoa</taxon>
        <taxon>Ecdysozoa</taxon>
        <taxon>Arthropoda</taxon>
        <taxon>Chelicerata</taxon>
        <taxon>Arachnida</taxon>
        <taxon>Araneae</taxon>
        <taxon>Araneomorphae</taxon>
        <taxon>Entelegynae</taxon>
        <taxon>Araneoidea</taxon>
        <taxon>Araneidae</taxon>
        <taxon>Araneus</taxon>
    </lineage>
</organism>
<dbReference type="PANTHER" id="PTHR45749">
    <property type="match status" value="1"/>
</dbReference>
<evidence type="ECO:0000313" key="4">
    <source>
        <dbReference type="Proteomes" id="UP000499080"/>
    </source>
</evidence>
<dbReference type="InterPro" id="IPR025398">
    <property type="entry name" value="DUF4371"/>
</dbReference>
<sequence length="228" mass="26365">MVSRNTGNCMLISLPNRYERLMSFCSFRILCRHPTSQIYKIKEEQENEYHMKSLQILFYVARTLGRQGLAFRGQEKAENNDGNFKQIVHLVSRHCAIMKKWLDETEQRSRHITYLSNTSQNEFIALLGARTQGVILEEIEKTDFFPIMADTALNSSHQDGLTINIHYITAENEGPVLVERLLKMEVMHTKKKGEELAEKNFSSLNLLGIPTTKIVFQLYDFARNMSGE</sequence>
<name>A0A4Y2PK86_ARAVE</name>
<dbReference type="PANTHER" id="PTHR45749:SF21">
    <property type="entry name" value="DUF4371 DOMAIN-CONTAINING PROTEIN"/>
    <property type="match status" value="1"/>
</dbReference>
<evidence type="ECO:0000259" key="1">
    <source>
        <dbReference type="Pfam" id="PF14291"/>
    </source>
</evidence>
<protein>
    <recommendedName>
        <fullName evidence="1">DUF4371 domain-containing protein</fullName>
    </recommendedName>
</protein>
<comment type="caution">
    <text evidence="2">The sequence shown here is derived from an EMBL/GenBank/DDBJ whole genome shotgun (WGS) entry which is preliminary data.</text>
</comment>
<dbReference type="EMBL" id="BGPR01013329">
    <property type="protein sequence ID" value="GBN60191.1"/>
    <property type="molecule type" value="Genomic_DNA"/>
</dbReference>
<keyword evidence="4" id="KW-1185">Reference proteome</keyword>
<dbReference type="OrthoDB" id="6435517at2759"/>